<reference evidence="1" key="1">
    <citation type="journal article" date="2014" name="Front. Microbiol.">
        <title>High frequency of phylogenetically diverse reductive dehalogenase-homologous genes in deep subseafloor sedimentary metagenomes.</title>
        <authorList>
            <person name="Kawai M."/>
            <person name="Futagami T."/>
            <person name="Toyoda A."/>
            <person name="Takaki Y."/>
            <person name="Nishi S."/>
            <person name="Hori S."/>
            <person name="Arai W."/>
            <person name="Tsubouchi T."/>
            <person name="Morono Y."/>
            <person name="Uchiyama I."/>
            <person name="Ito T."/>
            <person name="Fujiyama A."/>
            <person name="Inagaki F."/>
            <person name="Takami H."/>
        </authorList>
    </citation>
    <scope>NUCLEOTIDE SEQUENCE</scope>
    <source>
        <strain evidence="1">Expedition CK06-06</strain>
    </source>
</reference>
<dbReference type="EMBL" id="BARS01034893">
    <property type="protein sequence ID" value="GAG26943.1"/>
    <property type="molecule type" value="Genomic_DNA"/>
</dbReference>
<organism evidence="1">
    <name type="scientific">marine sediment metagenome</name>
    <dbReference type="NCBI Taxonomy" id="412755"/>
    <lineage>
        <taxon>unclassified sequences</taxon>
        <taxon>metagenomes</taxon>
        <taxon>ecological metagenomes</taxon>
    </lineage>
</organism>
<feature type="non-terminal residue" evidence="1">
    <location>
        <position position="1"/>
    </location>
</feature>
<proteinExistence type="predicted"/>
<dbReference type="AlphaFoldDB" id="X0WQZ1"/>
<comment type="caution">
    <text evidence="1">The sequence shown here is derived from an EMBL/GenBank/DDBJ whole genome shotgun (WGS) entry which is preliminary data.</text>
</comment>
<name>X0WQZ1_9ZZZZ</name>
<sequence>DLTIEEAIELAEGYSSGLSPLPDDAVLENASFGSLLKRTVVAEDGSLIDKSFYGYRVVFLRYFEDVPTSDAILLWIDTFGNLNLYDKTWTLSLPESSDPSIGEKKSISIAESVINGTSQSSELRIVRPNYYWDSNKTMYGDSNGRLSWVIVLDIGDSRQASVWVDAHSGDVVGGWTAL</sequence>
<evidence type="ECO:0008006" key="2">
    <source>
        <dbReference type="Google" id="ProtNLM"/>
    </source>
</evidence>
<gene>
    <name evidence="1" type="ORF">S01H1_53848</name>
</gene>
<protein>
    <recommendedName>
        <fullName evidence="2">PepSY domain-containing protein</fullName>
    </recommendedName>
</protein>
<accession>X0WQZ1</accession>
<evidence type="ECO:0000313" key="1">
    <source>
        <dbReference type="EMBL" id="GAG26943.1"/>
    </source>
</evidence>